<dbReference type="Gene3D" id="3.30.70.1230">
    <property type="entry name" value="Nucleotide cyclase"/>
    <property type="match status" value="1"/>
</dbReference>
<keyword evidence="2" id="KW-1185">Reference proteome</keyword>
<dbReference type="OrthoDB" id="2678558at2"/>
<dbReference type="InterPro" id="IPR029787">
    <property type="entry name" value="Nucleotide_cyclase"/>
</dbReference>
<accession>A0A3T1D7W6</accession>
<protein>
    <recommendedName>
        <fullName evidence="3">Guanylate cyclase domain-containing protein</fullName>
    </recommendedName>
</protein>
<dbReference type="KEGG" id="cohn:KCTCHS21_35620"/>
<dbReference type="Proteomes" id="UP000289856">
    <property type="component" value="Chromosome"/>
</dbReference>
<sequence>MDQALSVKSNYNSLMEQSQLIVQQNVSNPALDPNEERYAVLHLIIQNTNRESQDYDFAHTQTAVYRFISVISQIVIGWGGLLIEGNHHAYTAIFPLSKPDSSLHSCICGVQIINAINNVILPSFEREGIDSQYRCAVGISLGSVQGIQTGLESPVQSLYYGEGIKSAMEYASMSNGLVIVDKMIKDNLERSYADLEVQLLPYRKHEWVGYQFVVGRNG</sequence>
<dbReference type="EMBL" id="AP019400">
    <property type="protein sequence ID" value="BBI34163.1"/>
    <property type="molecule type" value="Genomic_DNA"/>
</dbReference>
<dbReference type="SUPFAM" id="SSF55073">
    <property type="entry name" value="Nucleotide cyclase"/>
    <property type="match status" value="1"/>
</dbReference>
<evidence type="ECO:0008006" key="3">
    <source>
        <dbReference type="Google" id="ProtNLM"/>
    </source>
</evidence>
<reference evidence="1 2" key="1">
    <citation type="submission" date="2019-01" db="EMBL/GenBank/DDBJ databases">
        <title>Complete genome sequence of Cohnella hallensis HS21 isolated from Korean fir (Abies koreana) rhizospheric soil.</title>
        <authorList>
            <person name="Jiang L."/>
            <person name="Kang S.W."/>
            <person name="Kim S."/>
            <person name="Jung J."/>
            <person name="Kim C.Y."/>
            <person name="Kim D.H."/>
            <person name="Kim S.W."/>
            <person name="Lee J."/>
        </authorList>
    </citation>
    <scope>NUCLEOTIDE SEQUENCE [LARGE SCALE GENOMIC DNA]</scope>
    <source>
        <strain evidence="1 2">HS21</strain>
    </source>
</reference>
<evidence type="ECO:0000313" key="2">
    <source>
        <dbReference type="Proteomes" id="UP000289856"/>
    </source>
</evidence>
<gene>
    <name evidence="1" type="ORF">KCTCHS21_35620</name>
</gene>
<dbReference type="AlphaFoldDB" id="A0A3T1D7W6"/>
<organism evidence="1 2">
    <name type="scientific">Cohnella abietis</name>
    <dbReference type="NCBI Taxonomy" id="2507935"/>
    <lineage>
        <taxon>Bacteria</taxon>
        <taxon>Bacillati</taxon>
        <taxon>Bacillota</taxon>
        <taxon>Bacilli</taxon>
        <taxon>Bacillales</taxon>
        <taxon>Paenibacillaceae</taxon>
        <taxon>Cohnella</taxon>
    </lineage>
</organism>
<dbReference type="RefSeq" id="WP_130611062.1">
    <property type="nucleotide sequence ID" value="NZ_AP019400.1"/>
</dbReference>
<name>A0A3T1D7W6_9BACL</name>
<evidence type="ECO:0000313" key="1">
    <source>
        <dbReference type="EMBL" id="BBI34163.1"/>
    </source>
</evidence>
<proteinExistence type="predicted"/>